<reference evidence="2" key="1">
    <citation type="journal article" date="2011" name="Nat. Biotechnol.">
        <title>The genomic sequence of the Chinese hamster ovary (CHO)-K1 cell line.</title>
        <authorList>
            <person name="Xu X."/>
            <person name="Nagarajan H."/>
            <person name="Lewis N.E."/>
            <person name="Pan S."/>
            <person name="Cai Z."/>
            <person name="Liu X."/>
            <person name="Chen W."/>
            <person name="Xie M."/>
            <person name="Wang W."/>
            <person name="Hammond S."/>
            <person name="Andersen M.R."/>
            <person name="Neff N."/>
            <person name="Passarelli B."/>
            <person name="Koh W."/>
            <person name="Fan H.C."/>
            <person name="Wang J."/>
            <person name="Gui Y."/>
            <person name="Lee K.H."/>
            <person name="Betenbaugh M.J."/>
            <person name="Quake S.R."/>
            <person name="Famili I."/>
            <person name="Palsson B.O."/>
            <person name="Wang J."/>
        </authorList>
    </citation>
    <scope>NUCLEOTIDE SEQUENCE [LARGE SCALE GENOMIC DNA]</scope>
    <source>
        <strain evidence="2">CHO K1 cell line</strain>
    </source>
</reference>
<protein>
    <submittedName>
        <fullName evidence="1">Uncharacterized protein</fullName>
    </submittedName>
</protein>
<proteinExistence type="predicted"/>
<dbReference type="Proteomes" id="UP000001075">
    <property type="component" value="Unassembled WGS sequence"/>
</dbReference>
<dbReference type="InParanoid" id="G3IMN4"/>
<sequence length="62" mass="7022">MSKNHGGPWRASWRAEVTLTTVFSGQLCLTVWLCKLETACKCQFRSHELLESVHLVVETLSC</sequence>
<dbReference type="AlphaFoldDB" id="G3IMN4"/>
<evidence type="ECO:0000313" key="2">
    <source>
        <dbReference type="Proteomes" id="UP000001075"/>
    </source>
</evidence>
<organism evidence="1 2">
    <name type="scientific">Cricetulus griseus</name>
    <name type="common">Chinese hamster</name>
    <name type="synonym">Cricetulus barabensis griseus</name>
    <dbReference type="NCBI Taxonomy" id="10029"/>
    <lineage>
        <taxon>Eukaryota</taxon>
        <taxon>Metazoa</taxon>
        <taxon>Chordata</taxon>
        <taxon>Craniata</taxon>
        <taxon>Vertebrata</taxon>
        <taxon>Euteleostomi</taxon>
        <taxon>Mammalia</taxon>
        <taxon>Eutheria</taxon>
        <taxon>Euarchontoglires</taxon>
        <taxon>Glires</taxon>
        <taxon>Rodentia</taxon>
        <taxon>Myomorpha</taxon>
        <taxon>Muroidea</taxon>
        <taxon>Cricetidae</taxon>
        <taxon>Cricetinae</taxon>
        <taxon>Cricetulus</taxon>
    </lineage>
</organism>
<accession>G3IMN4</accession>
<evidence type="ECO:0000313" key="1">
    <source>
        <dbReference type="EMBL" id="EGW14668.1"/>
    </source>
</evidence>
<gene>
    <name evidence="1" type="ORF">I79_025175</name>
</gene>
<name>G3IMN4_CRIGR</name>
<dbReference type="EMBL" id="JH004912">
    <property type="protein sequence ID" value="EGW14668.1"/>
    <property type="molecule type" value="Genomic_DNA"/>
</dbReference>